<evidence type="ECO:0000256" key="2">
    <source>
        <dbReference type="ARBA" id="ARBA00023235"/>
    </source>
</evidence>
<evidence type="ECO:0000313" key="3">
    <source>
        <dbReference type="EMBL" id="XBO69842.1"/>
    </source>
</evidence>
<evidence type="ECO:0000256" key="1">
    <source>
        <dbReference type="ARBA" id="ARBA00008558"/>
    </source>
</evidence>
<dbReference type="InterPro" id="IPR008928">
    <property type="entry name" value="6-hairpin_glycosidase_sf"/>
</dbReference>
<keyword evidence="2" id="KW-0413">Isomerase</keyword>
<dbReference type="FunFam" id="1.50.10.10:FF:000057">
    <property type="entry name" value="N-acylglucosamine 2-epimerase"/>
    <property type="match status" value="1"/>
</dbReference>
<organism evidence="3">
    <name type="scientific">Halomonas sp. RT37</name>
    <dbReference type="NCBI Taxonomy" id="2950872"/>
    <lineage>
        <taxon>Bacteria</taxon>
        <taxon>Pseudomonadati</taxon>
        <taxon>Pseudomonadota</taxon>
        <taxon>Gammaproteobacteria</taxon>
        <taxon>Oceanospirillales</taxon>
        <taxon>Halomonadaceae</taxon>
        <taxon>Halomonas</taxon>
    </lineage>
</organism>
<protein>
    <submittedName>
        <fullName evidence="3">AGE family epimerase/isomerase</fullName>
    </submittedName>
</protein>
<dbReference type="GO" id="GO:0016853">
    <property type="term" value="F:isomerase activity"/>
    <property type="evidence" value="ECO:0007669"/>
    <property type="project" value="UniProtKB-KW"/>
</dbReference>
<dbReference type="AlphaFoldDB" id="A0AAU7KDX4"/>
<dbReference type="RefSeq" id="WP_348826832.1">
    <property type="nucleotide sequence ID" value="NZ_CP098827.1"/>
</dbReference>
<gene>
    <name evidence="3" type="ORF">NFG58_14575</name>
</gene>
<dbReference type="SUPFAM" id="SSF48208">
    <property type="entry name" value="Six-hairpin glycosidases"/>
    <property type="match status" value="1"/>
</dbReference>
<dbReference type="CDD" id="cd00249">
    <property type="entry name" value="AGE"/>
    <property type="match status" value="1"/>
</dbReference>
<dbReference type="InterPro" id="IPR034116">
    <property type="entry name" value="AGE_dom"/>
</dbReference>
<comment type="similarity">
    <text evidence="1">Belongs to the N-acylglucosamine 2-epimerase family.</text>
</comment>
<proteinExistence type="inferred from homology"/>
<sequence length="393" mass="46162">MNGFDPMFLDRHVRDTMAFYHPRAIDPHGGFFQYFRDDGHIVDAGHRHLVSSTRFVVTYARFARQTGNPEYLHWARHGLAYLEKAHFQTRHQGYAWTLRDGKVEDPTHHCYGLAFVLLAYAEAYRAGIDEAYEGIGRVHAMLDKRFWEPQWQRFADEADEHWNLSDYRGQNANMHGCEALIAAFEATGETPYLDQAMAIARAITKASDDHPQGWIWEHYNRQWQRDFDYNRDDPKHLFRPWGYQVGHQTEWAKLLVLLARYRDDAWLIPTAERLFSSACEAGWDRTHGGLVYGLDLDGQVCDGDKYFWVQAESFAAAAVLWEVTGKASYRRWYQRLWDYSWQHMIDHHHGAWVRILTPDNRRYDNLKSPAGKVDYHTMGACQEVMEVLERLDR</sequence>
<dbReference type="InterPro" id="IPR012341">
    <property type="entry name" value="6hp_glycosidase-like_sf"/>
</dbReference>
<dbReference type="Gene3D" id="1.50.10.10">
    <property type="match status" value="1"/>
</dbReference>
<reference evidence="3" key="1">
    <citation type="submission" date="2022-06" db="EMBL/GenBank/DDBJ databases">
        <title>A novel DMS-producing enzyme.</title>
        <authorList>
            <person name="Zhang Y."/>
        </authorList>
    </citation>
    <scope>NUCLEOTIDE SEQUENCE</scope>
    <source>
        <strain evidence="3">RT37</strain>
    </source>
</reference>
<dbReference type="InterPro" id="IPR010819">
    <property type="entry name" value="AGE/CE"/>
</dbReference>
<accession>A0AAU7KDX4</accession>
<dbReference type="EMBL" id="CP098827">
    <property type="protein sequence ID" value="XBO69842.1"/>
    <property type="molecule type" value="Genomic_DNA"/>
</dbReference>
<dbReference type="Pfam" id="PF07221">
    <property type="entry name" value="GlcNAc_2-epim"/>
    <property type="match status" value="1"/>
</dbReference>
<name>A0AAU7KDX4_9GAMM</name>
<dbReference type="GO" id="GO:0005975">
    <property type="term" value="P:carbohydrate metabolic process"/>
    <property type="evidence" value="ECO:0007669"/>
    <property type="project" value="InterPro"/>
</dbReference>
<dbReference type="PANTHER" id="PTHR15108">
    <property type="entry name" value="N-ACYLGLUCOSAMINE-2-EPIMERASE"/>
    <property type="match status" value="1"/>
</dbReference>